<dbReference type="SUPFAM" id="SSF52964">
    <property type="entry name" value="TolB, N-terminal domain"/>
    <property type="match status" value="1"/>
</dbReference>
<dbReference type="InterPro" id="IPR011990">
    <property type="entry name" value="TPR-like_helical_dom_sf"/>
</dbReference>
<dbReference type="SUPFAM" id="SSF55073">
    <property type="entry name" value="Nucleotide cyclase"/>
    <property type="match status" value="1"/>
</dbReference>
<dbReference type="Pfam" id="PF00211">
    <property type="entry name" value="Guanylate_cyc"/>
    <property type="match status" value="1"/>
</dbReference>
<comment type="caution">
    <text evidence="2">The sequence shown here is derived from an EMBL/GenBank/DDBJ whole genome shotgun (WGS) entry which is preliminary data.</text>
</comment>
<organism evidence="2 3">
    <name type="scientific">Labrys monachus</name>
    <dbReference type="NCBI Taxonomy" id="217067"/>
    <lineage>
        <taxon>Bacteria</taxon>
        <taxon>Pseudomonadati</taxon>
        <taxon>Pseudomonadota</taxon>
        <taxon>Alphaproteobacteria</taxon>
        <taxon>Hyphomicrobiales</taxon>
        <taxon>Xanthobacteraceae</taxon>
        <taxon>Labrys</taxon>
    </lineage>
</organism>
<dbReference type="GO" id="GO:0004016">
    <property type="term" value="F:adenylate cyclase activity"/>
    <property type="evidence" value="ECO:0007669"/>
    <property type="project" value="UniProtKB-EC"/>
</dbReference>
<dbReference type="Gene3D" id="3.30.70.1230">
    <property type="entry name" value="Nucleotide cyclase"/>
    <property type="match status" value="1"/>
</dbReference>
<evidence type="ECO:0000313" key="2">
    <source>
        <dbReference type="EMBL" id="MDQ0396145.1"/>
    </source>
</evidence>
<dbReference type="SUPFAM" id="SSF48452">
    <property type="entry name" value="TPR-like"/>
    <property type="match status" value="1"/>
</dbReference>
<proteinExistence type="predicted"/>
<dbReference type="Gene3D" id="3.40.50.10070">
    <property type="entry name" value="TolB, N-terminal domain"/>
    <property type="match status" value="1"/>
</dbReference>
<dbReference type="InterPro" id="IPR050697">
    <property type="entry name" value="Adenylyl/Guanylyl_Cyclase_3/4"/>
</dbReference>
<dbReference type="EC" id="4.6.1.1" evidence="2"/>
<keyword evidence="2" id="KW-0456">Lyase</keyword>
<name>A0ABU0FNF0_9HYPH</name>
<evidence type="ECO:0000259" key="1">
    <source>
        <dbReference type="PROSITE" id="PS50125"/>
    </source>
</evidence>
<dbReference type="CDD" id="cd07302">
    <property type="entry name" value="CHD"/>
    <property type="match status" value="1"/>
</dbReference>
<dbReference type="InterPro" id="IPR029787">
    <property type="entry name" value="Nucleotide_cyclase"/>
</dbReference>
<dbReference type="EMBL" id="JAUSVK010000001">
    <property type="protein sequence ID" value="MDQ0396145.1"/>
    <property type="molecule type" value="Genomic_DNA"/>
</dbReference>
<dbReference type="InterPro" id="IPR001054">
    <property type="entry name" value="A/G_cyclase"/>
</dbReference>
<sequence length="580" mass="61288">MPPLSPPAMEADRHPVIDRPAPTSRIAAILAADASGYSRAMSQDEARALAALAASRSIIDRSVASRQGRIFSTGGDSVLAEFASGEQAVRCGREIQAALAGAAKTGEEVLSYRIGIHAGRVHLSGGDLLGETVNIAARLESIANPGGICISKTIRDGLDVEKLDIEDMGARLLKGIREPIEVARIRLGEPGQARGLEGKFSIAVPPFACAGADDYWGEGLADDLIAALSRFKNIAVLAAAPRPAAEREDPRRVAAALGVRFVLAGAVRVEAGRFRLSVRLLDGASGVVLWAHRYDERSEGLLNAQDRLVESVAGILAGRLAEAGADTAQRKRTESLDAFDLMLQGTRHANRLDPASSALALGCFEKALAIDPDYAGALAMLALMRLRAWALHPGSGDLAPVADLAGRALALDPADGWSHLVMGQIALYRRQLDIAEVHHKKAHALNPYDARILALRSPLATYLGKPEEGRAWIERAMRLDPLHPAWYATNLGLACYCARDYADGAAAYAGVAGPQAGVLAGLAACRAQLGDADGAGRARAALLAAKPDFSARIFIAARPFKYELDSDHLLEGLRKAGLPD</sequence>
<dbReference type="Gene3D" id="1.25.40.10">
    <property type="entry name" value="Tetratricopeptide repeat domain"/>
    <property type="match status" value="1"/>
</dbReference>
<dbReference type="PANTHER" id="PTHR43081">
    <property type="entry name" value="ADENYLATE CYCLASE, TERMINAL-DIFFERENTIATION SPECIFIC-RELATED"/>
    <property type="match status" value="1"/>
</dbReference>
<evidence type="ECO:0000313" key="3">
    <source>
        <dbReference type="Proteomes" id="UP001237448"/>
    </source>
</evidence>
<dbReference type="Proteomes" id="UP001237448">
    <property type="component" value="Unassembled WGS sequence"/>
</dbReference>
<protein>
    <submittedName>
        <fullName evidence="2">Adenylate cyclase</fullName>
        <ecNumber evidence="2">4.6.1.1</ecNumber>
    </submittedName>
</protein>
<keyword evidence="3" id="KW-1185">Reference proteome</keyword>
<feature type="domain" description="Guanylate cyclase" evidence="1">
    <location>
        <begin position="28"/>
        <end position="140"/>
    </location>
</feature>
<dbReference type="PROSITE" id="PS50125">
    <property type="entry name" value="GUANYLATE_CYCLASE_2"/>
    <property type="match status" value="1"/>
</dbReference>
<dbReference type="PANTHER" id="PTHR43081:SF19">
    <property type="entry name" value="PH-SENSITIVE ADENYLATE CYCLASE RV1264"/>
    <property type="match status" value="1"/>
</dbReference>
<dbReference type="RefSeq" id="WP_307435971.1">
    <property type="nucleotide sequence ID" value="NZ_JAUSVK010000001.1"/>
</dbReference>
<accession>A0ABU0FNF0</accession>
<gene>
    <name evidence="2" type="ORF">J3R73_005937</name>
</gene>
<reference evidence="2 3" key="1">
    <citation type="submission" date="2023-07" db="EMBL/GenBank/DDBJ databases">
        <title>Genomic Encyclopedia of Type Strains, Phase IV (KMG-IV): sequencing the most valuable type-strain genomes for metagenomic binning, comparative biology and taxonomic classification.</title>
        <authorList>
            <person name="Goeker M."/>
        </authorList>
    </citation>
    <scope>NUCLEOTIDE SEQUENCE [LARGE SCALE GENOMIC DNA]</scope>
    <source>
        <strain evidence="2 3">DSM 5896</strain>
    </source>
</reference>